<comment type="subcellular location">
    <subcellularLocation>
        <location evidence="2">Nucleus</location>
    </subcellularLocation>
</comment>
<evidence type="ECO:0000256" key="9">
    <source>
        <dbReference type="ARBA" id="ARBA00022837"/>
    </source>
</evidence>
<keyword evidence="12" id="KW-0234">DNA repair</keyword>
<name>A0A2T9XZ21_9FUNG</name>
<evidence type="ECO:0000256" key="5">
    <source>
        <dbReference type="ARBA" id="ARBA00022723"/>
    </source>
</evidence>
<sequence>MFIKLRIILFFVAILFFSLLLRNNSFTENALNSPQLKSKIYDFNLYKKKEAIRDAMKHAWRGYETYAFGKDELLPVSSSYNQNWGVTLLDSLDTLYIMEMHDEFNRAKKHVEKIQFNTTLPGHQTSLFETVIRSLGGLISAYELDESPIFLKKATELAELEFQKLSILTGNKTYYDKTQKFIDLMENSKKPISGLYPRDIDIFSGELSGKISVDAMADSFYEYLLKLYLMYGKNGEQYRRMYESFVDSAKKHMIFKSSGKLGLTFVSDLDYKDYLPDGHMGHLSCFLPGLLALGSKELNRKHDLETAKELMKTCYTLYETSATGLAPEDVYFNFDLNNIESASNSNFNPGANRNPKKDTDFDVENTSYVLRPETVESLMILYRVTGDSIYRTSMTKINISTGKIQWKVGCSSAQECIALSQTGFAKKLGVTQKQAEAKWEEICNSVIPIDKAFAPISQLVNTCNFLTVGDPQIDFCLGGGIRAGMLTEIAGESSAGKTQFCLQLCLTVQLPIEMGGFGGAAAYISTEAKFPIKRLSNLLPNFYNRLSIPGYTLNEIDSNCVNNQNNLVENVLKNVHTKLYLSKNQFVFAILYQLADYVERNGIKLLIIDSIAGIMRFGDQEPFTISQKDKSWVFDRDKTLFLISTQLKIIATRFSCAVVCINQVSDKFMENSERNVHDIVEKIPALGKQWSSMINARILLQLKRSNISSSVDKIEGGIVDHLNKNRRWIEAINIPWAYPRKCEFQILNSGIKSII</sequence>
<dbReference type="GO" id="GO:0004571">
    <property type="term" value="F:mannosyl-oligosaccharide 1,2-alpha-mannosidase activity"/>
    <property type="evidence" value="ECO:0007669"/>
    <property type="project" value="UniProtKB-EC"/>
</dbReference>
<evidence type="ECO:0000256" key="19">
    <source>
        <dbReference type="SAM" id="SignalP"/>
    </source>
</evidence>
<dbReference type="InterPro" id="IPR012341">
    <property type="entry name" value="6hp_glycosidase-like_sf"/>
</dbReference>
<dbReference type="CDD" id="cd19491">
    <property type="entry name" value="XRCC3"/>
    <property type="match status" value="1"/>
</dbReference>
<dbReference type="PRINTS" id="PR00747">
    <property type="entry name" value="GLYHDRLASE47"/>
</dbReference>
<keyword evidence="19" id="KW-0732">Signal</keyword>
<evidence type="ECO:0000256" key="1">
    <source>
        <dbReference type="ARBA" id="ARBA00001913"/>
    </source>
</evidence>
<dbReference type="EC" id="3.2.1.-" evidence="18"/>
<evidence type="ECO:0000256" key="16">
    <source>
        <dbReference type="PIRSR" id="PIRSR601382-1"/>
    </source>
</evidence>
<keyword evidence="22" id="KW-1185">Reference proteome</keyword>
<feature type="active site" description="Proton donor" evidence="16">
    <location>
        <position position="328"/>
    </location>
</feature>
<dbReference type="InterPro" id="IPR036026">
    <property type="entry name" value="Seven-hairpin_glycosidases"/>
</dbReference>
<keyword evidence="18" id="KW-0326">Glycosidase</keyword>
<feature type="active site" evidence="16">
    <location>
        <position position="373"/>
    </location>
</feature>
<organism evidence="21 22">
    <name type="scientific">Smittium simulii</name>
    <dbReference type="NCBI Taxonomy" id="133385"/>
    <lineage>
        <taxon>Eukaryota</taxon>
        <taxon>Fungi</taxon>
        <taxon>Fungi incertae sedis</taxon>
        <taxon>Zoopagomycota</taxon>
        <taxon>Kickxellomycotina</taxon>
        <taxon>Harpellomycetes</taxon>
        <taxon>Harpellales</taxon>
        <taxon>Legeriomycetaceae</taxon>
        <taxon>Smittium</taxon>
    </lineage>
</organism>
<dbReference type="GO" id="GO:0005783">
    <property type="term" value="C:endoplasmic reticulum"/>
    <property type="evidence" value="ECO:0007669"/>
    <property type="project" value="TreeGrafter"/>
</dbReference>
<keyword evidence="13" id="KW-0539">Nucleus</keyword>
<evidence type="ECO:0000256" key="11">
    <source>
        <dbReference type="ARBA" id="ARBA00023157"/>
    </source>
</evidence>
<comment type="catalytic activity">
    <reaction evidence="14">
        <text>N(4)-(alpha-D-Man-(1-&gt;2)-alpha-D-Man-(1-&gt;2)-alpha-D-Man-(1-&gt;3)-[alpha-D-Man-(1-&gt;3)-[alpha-D-Man-(1-&gt;2)-alpha-D-Man-(1-&gt;6)]-alpha-D-Man-(1-&gt;6)]-beta-D-Man-(1-&gt;4)-beta-D-GlcNAc-(1-&gt;4)-beta-D-GlcNAc)-L-asparaginyl-[protein] (N-glucan mannose isomer 8A1,2,3B1,3) + 3 H2O = N(4)-(alpha-D-Man-(1-&gt;3)-[alpha-D-Man-(1-&gt;3)-[alpha-D-Man-(1-&gt;6)]-alpha-D-Man-(1-&gt;6)]-beta-D-Man-(1-&gt;4)-beta-D-GlcNAc-(1-&gt;4)-beta-D-GlcNAc)-L-asparaginyl-[protein] (N-glucan mannose isomer 5A1,2) + 3 beta-D-mannose</text>
        <dbReference type="Rhea" id="RHEA:56028"/>
        <dbReference type="Rhea" id="RHEA-COMP:14358"/>
        <dbReference type="Rhea" id="RHEA-COMP:14367"/>
        <dbReference type="ChEBI" id="CHEBI:15377"/>
        <dbReference type="ChEBI" id="CHEBI:28563"/>
        <dbReference type="ChEBI" id="CHEBI:59087"/>
        <dbReference type="ChEBI" id="CHEBI:60628"/>
        <dbReference type="EC" id="3.2.1.113"/>
    </reaction>
</comment>
<dbReference type="GO" id="GO:0006310">
    <property type="term" value="P:DNA recombination"/>
    <property type="evidence" value="ECO:0007669"/>
    <property type="project" value="UniProtKB-ARBA"/>
</dbReference>
<comment type="similarity">
    <text evidence="4 18">Belongs to the glycosyl hydrolase 47 family.</text>
</comment>
<protein>
    <recommendedName>
        <fullName evidence="18">alpha-1,2-Mannosidase</fullName>
        <ecNumber evidence="18">3.2.1.-</ecNumber>
    </recommendedName>
</protein>
<keyword evidence="5" id="KW-0479">Metal-binding</keyword>
<dbReference type="STRING" id="133385.A0A2T9XZ21"/>
<feature type="signal peptide" evidence="19">
    <location>
        <begin position="1"/>
        <end position="25"/>
    </location>
</feature>
<evidence type="ECO:0000256" key="17">
    <source>
        <dbReference type="PIRSR" id="PIRSR601382-3"/>
    </source>
</evidence>
<dbReference type="GO" id="GO:0005634">
    <property type="term" value="C:nucleus"/>
    <property type="evidence" value="ECO:0007669"/>
    <property type="project" value="UniProtKB-SubCell"/>
</dbReference>
<evidence type="ECO:0000256" key="7">
    <source>
        <dbReference type="ARBA" id="ARBA00022763"/>
    </source>
</evidence>
<keyword evidence="7" id="KW-0227">DNA damage</keyword>
<dbReference type="GO" id="GO:0005509">
    <property type="term" value="F:calcium ion binding"/>
    <property type="evidence" value="ECO:0007669"/>
    <property type="project" value="InterPro"/>
</dbReference>
<dbReference type="PROSITE" id="PS50162">
    <property type="entry name" value="RECA_2"/>
    <property type="match status" value="1"/>
</dbReference>
<dbReference type="Gene3D" id="1.50.10.10">
    <property type="match status" value="2"/>
</dbReference>
<feature type="domain" description="RecA family profile 1" evidence="20">
    <location>
        <begin position="462"/>
        <end position="664"/>
    </location>
</feature>
<comment type="caution">
    <text evidence="21">The sequence shown here is derived from an EMBL/GenBank/DDBJ whole genome shotgun (WGS) entry which is preliminary data.</text>
</comment>
<evidence type="ECO:0000256" key="6">
    <source>
        <dbReference type="ARBA" id="ARBA00022741"/>
    </source>
</evidence>
<dbReference type="GO" id="GO:0036503">
    <property type="term" value="P:ERAD pathway"/>
    <property type="evidence" value="ECO:0007669"/>
    <property type="project" value="UniProtKB-ARBA"/>
</dbReference>
<evidence type="ECO:0000256" key="15">
    <source>
        <dbReference type="ARBA" id="ARBA00048605"/>
    </source>
</evidence>
<dbReference type="Pfam" id="PF01532">
    <property type="entry name" value="Glyco_hydro_47"/>
    <property type="match status" value="1"/>
</dbReference>
<comment type="catalytic activity">
    <reaction evidence="15">
        <text>N(4)-(alpha-D-Man-(1-&gt;2)-alpha-D-Man-(1-&gt;2)-alpha-D-Man-(1-&gt;3)-[alpha-D-Man-(1-&gt;2)-alpha-D-Man-(1-&gt;3)-[alpha-D-Man-(1-&gt;2)-alpha-D-Man-(1-&gt;6)]-alpha-D-Man-(1-&gt;6)]-beta-D-Man-(1-&gt;4)-beta-D-GlcNAc-(1-&gt;4)-beta-D-GlcNAc)-L-asparaginyl-[protein] (N-glucan mannose isomer 9A1,2,3B1,2,3) + 4 H2O = N(4)-(alpha-D-Man-(1-&gt;3)-[alpha-D-Man-(1-&gt;3)-[alpha-D-Man-(1-&gt;6)]-alpha-D-Man-(1-&gt;6)]-beta-D-Man-(1-&gt;4)-beta-D-GlcNAc-(1-&gt;4)-beta-D-GlcNAc)-L-asparaginyl-[protein] (N-glucan mannose isomer 5A1,2) + 4 beta-D-mannose</text>
        <dbReference type="Rhea" id="RHEA:56008"/>
        <dbReference type="Rhea" id="RHEA-COMP:14356"/>
        <dbReference type="Rhea" id="RHEA-COMP:14367"/>
        <dbReference type="ChEBI" id="CHEBI:15377"/>
        <dbReference type="ChEBI" id="CHEBI:28563"/>
        <dbReference type="ChEBI" id="CHEBI:59087"/>
        <dbReference type="ChEBI" id="CHEBI:139493"/>
        <dbReference type="EC" id="3.2.1.113"/>
    </reaction>
</comment>
<comment type="pathway">
    <text evidence="3">Protein modification; protein glycosylation.</text>
</comment>
<dbReference type="InterPro" id="IPR013632">
    <property type="entry name" value="Rad51_C"/>
</dbReference>
<keyword evidence="10" id="KW-0067">ATP-binding</keyword>
<dbReference type="Proteomes" id="UP000245383">
    <property type="component" value="Unassembled WGS sequence"/>
</dbReference>
<keyword evidence="9" id="KW-0106">Calcium</keyword>
<dbReference type="Gene3D" id="3.40.50.300">
    <property type="entry name" value="P-loop containing nucleotide triphosphate hydrolases"/>
    <property type="match status" value="1"/>
</dbReference>
<dbReference type="InterPro" id="IPR047348">
    <property type="entry name" value="XRCC3-like_C"/>
</dbReference>
<dbReference type="InterPro" id="IPR050749">
    <property type="entry name" value="Glycosyl_Hydrolase_47"/>
</dbReference>
<keyword evidence="8 18" id="KW-0378">Hydrolase</keyword>
<dbReference type="GO" id="GO:0006281">
    <property type="term" value="P:DNA repair"/>
    <property type="evidence" value="ECO:0007669"/>
    <property type="project" value="UniProtKB-KW"/>
</dbReference>
<dbReference type="PANTHER" id="PTHR11742">
    <property type="entry name" value="MANNOSYL-OLIGOSACCHARIDE ALPHA-1,2-MANNOSIDASE-RELATED"/>
    <property type="match status" value="1"/>
</dbReference>
<evidence type="ECO:0000256" key="8">
    <source>
        <dbReference type="ARBA" id="ARBA00022801"/>
    </source>
</evidence>
<comment type="cofactor">
    <cofactor evidence="1">
        <name>Ca(2+)</name>
        <dbReference type="ChEBI" id="CHEBI:29108"/>
    </cofactor>
</comment>
<dbReference type="InterPro" id="IPR020588">
    <property type="entry name" value="RecA_ATP-bd"/>
</dbReference>
<evidence type="ECO:0000259" key="20">
    <source>
        <dbReference type="PROSITE" id="PS50162"/>
    </source>
</evidence>
<evidence type="ECO:0000256" key="4">
    <source>
        <dbReference type="ARBA" id="ARBA00007658"/>
    </source>
</evidence>
<dbReference type="GO" id="GO:0003677">
    <property type="term" value="F:DNA binding"/>
    <property type="evidence" value="ECO:0007669"/>
    <property type="project" value="InterPro"/>
</dbReference>
<evidence type="ECO:0000313" key="22">
    <source>
        <dbReference type="Proteomes" id="UP000245383"/>
    </source>
</evidence>
<dbReference type="SUPFAM" id="SSF48225">
    <property type="entry name" value="Seven-hairpin glycosidases"/>
    <property type="match status" value="1"/>
</dbReference>
<dbReference type="AlphaFoldDB" id="A0A2T9XZ21"/>
<dbReference type="PANTHER" id="PTHR11742:SF55">
    <property type="entry name" value="ENDOPLASMIC RETICULUM MANNOSYL-OLIGOSACCHARIDE 1,2-ALPHA-MANNOSIDASE"/>
    <property type="match status" value="1"/>
</dbReference>
<keyword evidence="11 17" id="KW-1015">Disulfide bond</keyword>
<dbReference type="GO" id="GO:0016020">
    <property type="term" value="C:membrane"/>
    <property type="evidence" value="ECO:0007669"/>
    <property type="project" value="InterPro"/>
</dbReference>
<feature type="disulfide bond" evidence="17">
    <location>
        <begin position="285"/>
        <end position="314"/>
    </location>
</feature>
<dbReference type="SUPFAM" id="SSF52540">
    <property type="entry name" value="P-loop containing nucleoside triphosphate hydrolases"/>
    <property type="match status" value="1"/>
</dbReference>
<feature type="active site" description="Proton donor" evidence="16">
    <location>
        <position position="129"/>
    </location>
</feature>
<accession>A0A2T9XZ21</accession>
<evidence type="ECO:0000256" key="2">
    <source>
        <dbReference type="ARBA" id="ARBA00004123"/>
    </source>
</evidence>
<evidence type="ECO:0000256" key="10">
    <source>
        <dbReference type="ARBA" id="ARBA00022840"/>
    </source>
</evidence>
<feature type="active site" evidence="16">
    <location>
        <position position="218"/>
    </location>
</feature>
<dbReference type="InterPro" id="IPR027417">
    <property type="entry name" value="P-loop_NTPase"/>
</dbReference>
<reference evidence="21 22" key="1">
    <citation type="journal article" date="2018" name="MBio">
        <title>Comparative Genomics Reveals the Core Gene Toolbox for the Fungus-Insect Symbiosis.</title>
        <authorList>
            <person name="Wang Y."/>
            <person name="Stata M."/>
            <person name="Wang W."/>
            <person name="Stajich J.E."/>
            <person name="White M.M."/>
            <person name="Moncalvo J.M."/>
        </authorList>
    </citation>
    <scope>NUCLEOTIDE SEQUENCE [LARGE SCALE GENOMIC DNA]</scope>
    <source>
        <strain evidence="21 22">SWE-8-4</strain>
    </source>
</reference>
<proteinExistence type="inferred from homology"/>
<gene>
    <name evidence="21" type="ORF">BB561_006956</name>
</gene>
<evidence type="ECO:0000256" key="3">
    <source>
        <dbReference type="ARBA" id="ARBA00004922"/>
    </source>
</evidence>
<keyword evidence="6" id="KW-0547">Nucleotide-binding</keyword>
<evidence type="ECO:0000256" key="13">
    <source>
        <dbReference type="ARBA" id="ARBA00023242"/>
    </source>
</evidence>
<evidence type="ECO:0000256" key="18">
    <source>
        <dbReference type="RuleBase" id="RU361193"/>
    </source>
</evidence>
<evidence type="ECO:0000256" key="14">
    <source>
        <dbReference type="ARBA" id="ARBA00047669"/>
    </source>
</evidence>
<dbReference type="Pfam" id="PF08423">
    <property type="entry name" value="Rad51"/>
    <property type="match status" value="1"/>
</dbReference>
<feature type="chain" id="PRO_5015667759" description="alpha-1,2-Mannosidase" evidence="19">
    <location>
        <begin position="26"/>
        <end position="755"/>
    </location>
</feature>
<dbReference type="GO" id="GO:0005524">
    <property type="term" value="F:ATP binding"/>
    <property type="evidence" value="ECO:0007669"/>
    <property type="project" value="UniProtKB-KW"/>
</dbReference>
<dbReference type="GO" id="GO:0005975">
    <property type="term" value="P:carbohydrate metabolic process"/>
    <property type="evidence" value="ECO:0007669"/>
    <property type="project" value="InterPro"/>
</dbReference>
<evidence type="ECO:0000313" key="21">
    <source>
        <dbReference type="EMBL" id="PVU85313.1"/>
    </source>
</evidence>
<dbReference type="EMBL" id="MBFR01000880">
    <property type="protein sequence ID" value="PVU85313.1"/>
    <property type="molecule type" value="Genomic_DNA"/>
</dbReference>
<dbReference type="OrthoDB" id="8118055at2759"/>
<dbReference type="GO" id="GO:0061982">
    <property type="term" value="P:meiosis I cell cycle process"/>
    <property type="evidence" value="ECO:0007669"/>
    <property type="project" value="UniProtKB-ARBA"/>
</dbReference>
<dbReference type="InterPro" id="IPR001382">
    <property type="entry name" value="Glyco_hydro_47"/>
</dbReference>
<feature type="non-terminal residue" evidence="21">
    <location>
        <position position="755"/>
    </location>
</feature>
<evidence type="ECO:0000256" key="12">
    <source>
        <dbReference type="ARBA" id="ARBA00023204"/>
    </source>
</evidence>
<dbReference type="GO" id="GO:0140664">
    <property type="term" value="F:ATP-dependent DNA damage sensor activity"/>
    <property type="evidence" value="ECO:0007669"/>
    <property type="project" value="InterPro"/>
</dbReference>